<comment type="caution">
    <text evidence="1">The sequence shown here is derived from an EMBL/GenBank/DDBJ whole genome shotgun (WGS) entry which is preliminary data.</text>
</comment>
<dbReference type="AlphaFoldDB" id="A0A8H9MFK2"/>
<dbReference type="Proteomes" id="UP000658656">
    <property type="component" value="Unassembled WGS sequence"/>
</dbReference>
<reference evidence="1" key="2">
    <citation type="submission" date="2020-09" db="EMBL/GenBank/DDBJ databases">
        <authorList>
            <person name="Sun Q."/>
            <person name="Zhou Y."/>
        </authorList>
    </citation>
    <scope>NUCLEOTIDE SEQUENCE</scope>
    <source>
        <strain evidence="1">CGMCC 4.7679</strain>
    </source>
</reference>
<dbReference type="Pfam" id="PF19564">
    <property type="entry name" value="DUF6086"/>
    <property type="match status" value="1"/>
</dbReference>
<organism evidence="1 2">
    <name type="scientific">Amycolatopsis bartoniae</name>
    <dbReference type="NCBI Taxonomy" id="941986"/>
    <lineage>
        <taxon>Bacteria</taxon>
        <taxon>Bacillati</taxon>
        <taxon>Actinomycetota</taxon>
        <taxon>Actinomycetes</taxon>
        <taxon>Pseudonocardiales</taxon>
        <taxon>Pseudonocardiaceae</taxon>
        <taxon>Amycolatopsis</taxon>
    </lineage>
</organism>
<dbReference type="EMBL" id="BNAV01000016">
    <property type="protein sequence ID" value="GHF83270.1"/>
    <property type="molecule type" value="Genomic_DNA"/>
</dbReference>
<reference evidence="1" key="1">
    <citation type="journal article" date="2014" name="Int. J. Syst. Evol. Microbiol.">
        <title>Complete genome sequence of Corynebacterium casei LMG S-19264T (=DSM 44701T), isolated from a smear-ripened cheese.</title>
        <authorList>
            <consortium name="US DOE Joint Genome Institute (JGI-PGF)"/>
            <person name="Walter F."/>
            <person name="Albersmeier A."/>
            <person name="Kalinowski J."/>
            <person name="Ruckert C."/>
        </authorList>
    </citation>
    <scope>NUCLEOTIDE SEQUENCE</scope>
    <source>
        <strain evidence="1">CGMCC 4.7679</strain>
    </source>
</reference>
<accession>A0A8H9MFK2</accession>
<evidence type="ECO:0000313" key="2">
    <source>
        <dbReference type="Proteomes" id="UP000658656"/>
    </source>
</evidence>
<sequence>MSVSFSLRGVRGNLWNPGNKTGRTYVGMARLIFAQNPDFPDPDSWIVEQSPGGTPDDHYVDPEGLASFIRAALDSAVVRNGGYLRIARGFLEISIAMLFRAGVEVEAVTPVEVELVEAGRELARTMVR</sequence>
<gene>
    <name evidence="1" type="ORF">GCM10017566_66660</name>
</gene>
<evidence type="ECO:0000313" key="1">
    <source>
        <dbReference type="EMBL" id="GHF83270.1"/>
    </source>
</evidence>
<keyword evidence="2" id="KW-1185">Reference proteome</keyword>
<proteinExistence type="predicted"/>
<protein>
    <submittedName>
        <fullName evidence="1">Uncharacterized protein</fullName>
    </submittedName>
</protein>
<dbReference type="RefSeq" id="WP_311733431.1">
    <property type="nucleotide sequence ID" value="NZ_CP174150.1"/>
</dbReference>
<name>A0A8H9MFK2_9PSEU</name>
<dbReference type="InterPro" id="IPR045732">
    <property type="entry name" value="DUF6086"/>
</dbReference>